<dbReference type="PANTHER" id="PTHR41260:SF1">
    <property type="entry name" value="PROTEIN ECSC"/>
    <property type="match status" value="1"/>
</dbReference>
<evidence type="ECO:0000313" key="1">
    <source>
        <dbReference type="EMBL" id="NEY70777.1"/>
    </source>
</evidence>
<evidence type="ECO:0000313" key="2">
    <source>
        <dbReference type="Proteomes" id="UP000481043"/>
    </source>
</evidence>
<accession>A0A6M0Q354</accession>
<dbReference type="AlphaFoldDB" id="A0A6M0Q354"/>
<dbReference type="RefSeq" id="WP_275580233.1">
    <property type="nucleotide sequence ID" value="NZ_JAAIWM010000001.1"/>
</dbReference>
<proteinExistence type="predicted"/>
<protein>
    <submittedName>
        <fullName evidence="1">EcsC family protein</fullName>
    </submittedName>
</protein>
<gene>
    <name evidence="1" type="ORF">G4D63_03380</name>
</gene>
<dbReference type="Pfam" id="PF12787">
    <property type="entry name" value="EcsC"/>
    <property type="match status" value="1"/>
</dbReference>
<organism evidence="1 2">
    <name type="scientific">Bacillus mesophilus</name>
    <dbReference type="NCBI Taxonomy" id="1808955"/>
    <lineage>
        <taxon>Bacteria</taxon>
        <taxon>Bacillati</taxon>
        <taxon>Bacillota</taxon>
        <taxon>Bacilli</taxon>
        <taxon>Bacillales</taxon>
        <taxon>Bacillaceae</taxon>
        <taxon>Bacillus</taxon>
    </lineage>
</organism>
<dbReference type="PANTHER" id="PTHR41260">
    <property type="entry name" value="PROTEIN ECSC"/>
    <property type="match status" value="1"/>
</dbReference>
<dbReference type="Proteomes" id="UP000481043">
    <property type="component" value="Unassembled WGS sequence"/>
</dbReference>
<sequence length="235" mass="27257">MNDEQIYYQEAQNWKKKLVRRKSMVERFSKNTQIKINQLIPKKAHEVITESIRQMVDLTMNSSKYLPKTTYQPNLPLHQKETLIQQKQKAYKKTAALEGAGTGAGGILLGLADFPLLLGIKMRFLFEVGSIYGFETSEENERLFILHVFQLAFSGEDQKEHLLEVIENWDTENVSQIDWRTWQQEYRDYIDLVKLFQLVPGIGAVVGAVANYHLLDHLGETAVQCYRLRMLRHLG</sequence>
<name>A0A6M0Q354_9BACI</name>
<reference evidence="1 2" key="1">
    <citation type="submission" date="2020-02" db="EMBL/GenBank/DDBJ databases">
        <title>Bacillus aquiflavi sp. nov., isolated from yellow water of strong flavor Chinese baijiu in Yibin region of China.</title>
        <authorList>
            <person name="Xie J."/>
        </authorList>
    </citation>
    <scope>NUCLEOTIDE SEQUENCE [LARGE SCALE GENOMIC DNA]</scope>
    <source>
        <strain evidence="1 2">SA4</strain>
    </source>
</reference>
<dbReference type="EMBL" id="JAAIWM010000001">
    <property type="protein sequence ID" value="NEY70777.1"/>
    <property type="molecule type" value="Genomic_DNA"/>
</dbReference>
<dbReference type="InterPro" id="IPR024787">
    <property type="entry name" value="EcsC"/>
</dbReference>
<keyword evidence="2" id="KW-1185">Reference proteome</keyword>
<comment type="caution">
    <text evidence="1">The sequence shown here is derived from an EMBL/GenBank/DDBJ whole genome shotgun (WGS) entry which is preliminary data.</text>
</comment>